<reference evidence="2 3" key="1">
    <citation type="submission" date="2018-05" db="EMBL/GenBank/DDBJ databases">
        <title>Genomic Encyclopedia of Type Strains, Phase IV (KMG-V): Genome sequencing to study the core and pangenomes of soil and plant-associated prokaryotes.</title>
        <authorList>
            <person name="Whitman W."/>
        </authorList>
    </citation>
    <scope>NUCLEOTIDE SEQUENCE [LARGE SCALE GENOMIC DNA]</scope>
    <source>
        <strain evidence="2 3">SCZa-39</strain>
    </source>
</reference>
<feature type="compositionally biased region" description="Basic and acidic residues" evidence="1">
    <location>
        <begin position="168"/>
        <end position="183"/>
    </location>
</feature>
<organism evidence="2 3">
    <name type="scientific">Paraburkholderia unamae</name>
    <dbReference type="NCBI Taxonomy" id="219649"/>
    <lineage>
        <taxon>Bacteria</taxon>
        <taxon>Pseudomonadati</taxon>
        <taxon>Pseudomonadota</taxon>
        <taxon>Betaproteobacteria</taxon>
        <taxon>Burkholderiales</taxon>
        <taxon>Burkholderiaceae</taxon>
        <taxon>Paraburkholderia</taxon>
    </lineage>
</organism>
<dbReference type="InterPro" id="IPR011990">
    <property type="entry name" value="TPR-like_helical_dom_sf"/>
</dbReference>
<dbReference type="SUPFAM" id="SSF48452">
    <property type="entry name" value="TPR-like"/>
    <property type="match status" value="1"/>
</dbReference>
<comment type="caution">
    <text evidence="2">The sequence shown here is derived from an EMBL/GenBank/DDBJ whole genome shotgun (WGS) entry which is preliminary data.</text>
</comment>
<accession>A0ABX5KL04</accession>
<sequence>MFAALALACAGVAAYDGLRLRRAQQINEAVTAAAHSAQAKGAPRVAAQGEAAQGEAREVRLAHAVALSKQGAYDAAAPLFESLVRDGPLDAAGRAALFDLGNLYLREGIGHGTPGTIVAPPMIEEAKARYRALLRDDPDDWDARYNLERALWLAPETRTAADKPNITEQHDVKVHDPQSKDLP</sequence>
<name>A0ABX5KL04_9BURK</name>
<gene>
    <name evidence="2" type="ORF">C7402_11589</name>
</gene>
<dbReference type="Proteomes" id="UP000245712">
    <property type="component" value="Unassembled WGS sequence"/>
</dbReference>
<feature type="region of interest" description="Disordered" evidence="1">
    <location>
        <begin position="158"/>
        <end position="183"/>
    </location>
</feature>
<keyword evidence="3" id="KW-1185">Reference proteome</keyword>
<evidence type="ECO:0000313" key="2">
    <source>
        <dbReference type="EMBL" id="PVX77030.1"/>
    </source>
</evidence>
<evidence type="ECO:0000313" key="3">
    <source>
        <dbReference type="Proteomes" id="UP000245712"/>
    </source>
</evidence>
<dbReference type="Gene3D" id="1.25.40.10">
    <property type="entry name" value="Tetratricopeptide repeat domain"/>
    <property type="match status" value="1"/>
</dbReference>
<evidence type="ECO:0000256" key="1">
    <source>
        <dbReference type="SAM" id="MobiDB-lite"/>
    </source>
</evidence>
<dbReference type="EMBL" id="QEOB01000015">
    <property type="protein sequence ID" value="PVX77030.1"/>
    <property type="molecule type" value="Genomic_DNA"/>
</dbReference>
<protein>
    <submittedName>
        <fullName evidence="2">MxaK protein</fullName>
    </submittedName>
</protein>
<proteinExistence type="predicted"/>